<sequence>MLMRIIKICLAHLTISKVDRNFDRVIGSEKFIECDTLLLSVGLIPENELSREAGAKTYNLQS</sequence>
<evidence type="ECO:0000313" key="1">
    <source>
        <dbReference type="EMBL" id="KKN38405.1"/>
    </source>
</evidence>
<evidence type="ECO:0008006" key="2">
    <source>
        <dbReference type="Google" id="ProtNLM"/>
    </source>
</evidence>
<organism evidence="1">
    <name type="scientific">marine sediment metagenome</name>
    <dbReference type="NCBI Taxonomy" id="412755"/>
    <lineage>
        <taxon>unclassified sequences</taxon>
        <taxon>metagenomes</taxon>
        <taxon>ecological metagenomes</taxon>
    </lineage>
</organism>
<reference evidence="1" key="1">
    <citation type="journal article" date="2015" name="Nature">
        <title>Complex archaea that bridge the gap between prokaryotes and eukaryotes.</title>
        <authorList>
            <person name="Spang A."/>
            <person name="Saw J.H."/>
            <person name="Jorgensen S.L."/>
            <person name="Zaremba-Niedzwiedzka K."/>
            <person name="Martijn J."/>
            <person name="Lind A.E."/>
            <person name="van Eijk R."/>
            <person name="Schleper C."/>
            <person name="Guy L."/>
            <person name="Ettema T.J."/>
        </authorList>
    </citation>
    <scope>NUCLEOTIDE SEQUENCE</scope>
</reference>
<gene>
    <name evidence="1" type="ORF">LCGC14_0753820</name>
</gene>
<proteinExistence type="predicted"/>
<dbReference type="AlphaFoldDB" id="A0A0F9Q388"/>
<name>A0A0F9Q388_9ZZZZ</name>
<comment type="caution">
    <text evidence="1">The sequence shown here is derived from an EMBL/GenBank/DDBJ whole genome shotgun (WGS) entry which is preliminary data.</text>
</comment>
<protein>
    <recommendedName>
        <fullName evidence="2">FAD/NAD(P)-binding domain-containing protein</fullName>
    </recommendedName>
</protein>
<accession>A0A0F9Q388</accession>
<dbReference type="EMBL" id="LAZR01001832">
    <property type="protein sequence ID" value="KKN38405.1"/>
    <property type="molecule type" value="Genomic_DNA"/>
</dbReference>